<feature type="coiled-coil region" evidence="4">
    <location>
        <begin position="223"/>
        <end position="369"/>
    </location>
</feature>
<keyword evidence="1" id="KW-0929">Antimicrobial</keyword>
<comment type="caution">
    <text evidence="6">The sequence shown here is derived from an EMBL/GenBank/DDBJ whole genome shotgun (WGS) entry which is preliminary data.</text>
</comment>
<organism evidence="6 7">
    <name type="scientific">Pseudomonas fragi</name>
    <dbReference type="NCBI Taxonomy" id="296"/>
    <lineage>
        <taxon>Bacteria</taxon>
        <taxon>Pseudomonadati</taxon>
        <taxon>Pseudomonadota</taxon>
        <taxon>Gammaproteobacteria</taxon>
        <taxon>Pseudomonadales</taxon>
        <taxon>Pseudomonadaceae</taxon>
        <taxon>Pseudomonas</taxon>
    </lineage>
</organism>
<keyword evidence="4" id="KW-0175">Coiled coil</keyword>
<evidence type="ECO:0000313" key="7">
    <source>
        <dbReference type="Proteomes" id="UP000216113"/>
    </source>
</evidence>
<keyword evidence="2" id="KW-0044">Antibiotic</keyword>
<dbReference type="GO" id="GO:0042742">
    <property type="term" value="P:defense response to bacterium"/>
    <property type="evidence" value="ECO:0007669"/>
    <property type="project" value="UniProtKB-KW"/>
</dbReference>
<evidence type="ECO:0000256" key="1">
    <source>
        <dbReference type="ARBA" id="ARBA00022529"/>
    </source>
</evidence>
<reference evidence="6 7" key="1">
    <citation type="submission" date="2017-08" db="EMBL/GenBank/DDBJ databases">
        <title>Genomic and metabolic characterisation of spoilage-associated Pseudomonas species.</title>
        <authorList>
            <person name="Stanborough T."/>
            <person name="Fegan N."/>
            <person name="Powell S.M."/>
            <person name="Singh T."/>
            <person name="Tamplin M.L."/>
            <person name="Chandry P.S."/>
        </authorList>
    </citation>
    <scope>NUCLEOTIDE SEQUENCE [LARGE SCALE GENOMIC DNA]</scope>
    <source>
        <strain evidence="6 7">F1820</strain>
    </source>
</reference>
<keyword evidence="3" id="KW-0078">Bacteriocin</keyword>
<dbReference type="EMBL" id="NQKL01000026">
    <property type="protein sequence ID" value="OZY39538.1"/>
    <property type="molecule type" value="Genomic_DNA"/>
</dbReference>
<evidence type="ECO:0000256" key="4">
    <source>
        <dbReference type="SAM" id="Coils"/>
    </source>
</evidence>
<dbReference type="InterPro" id="IPR016128">
    <property type="entry name" value="Pyosin/cloacin_T_dom"/>
</dbReference>
<protein>
    <submittedName>
        <fullName evidence="6">Colicin transporter</fullName>
    </submittedName>
</protein>
<evidence type="ECO:0000259" key="5">
    <source>
        <dbReference type="Pfam" id="PF06958"/>
    </source>
</evidence>
<sequence>MSEPGGPIEIGPVIITDTNNPPPVILPPPPVGVPGGLGDRPPVWDANIPTSAQVEDFFNKKDIFALNKIQAVVLTVAAGQKNVEASYVAHLPNVPSEVDYEINSSVGTEVLSPLEKAIKEKAVVDQLITLKQSELGVSTVTANSYFGRNPLDKDADLNGVDFLIRFQDRKNPLSPLALYNEFISSVSAAYTSKILTEKIRLLTEKSTALTSSIATEQAAEDARLAAEAEAKRIADEAATAEAARVAAEAEAKRVADEAAAAEAARVAAEAEAEAEAQRVAAEAAEQARLAAEAEAARVAAEAAEQARLAAEAEAKRIADEAAAAEAARLAVEAEAKRVADEAAAVEAARIAAEAEAKRIADEAAAAEAARVAAEAAALKAAHTYRLPAAGATQLSTAAGPIAITSGSGITLDALIQAIKAVLGTIVSVPTAVGIGLLSYSSSLGNGELPATMLNLPAKGLAPDLPDNLLDLAAAGGTVNVPYRIYGDQSKYSVVATQATGGLAATVPVRALVLDPVANAYTFTTTDTPPITLTFPIAVPGNSTTATPAQPVETPVYTGITLTPIEVKAEPFPAASQLNIRDGIYVYPSDSGLPPIYAVFSSPYEGATTKGEHSGRMYNPDKAGGPTQDLDWTTASVTQEGIDLVKLHTGRFDPSDANVVMIDRLEKILTGELAITDVDKRFYTHEIRELERYRALGVADGVEPKDGGAIWNNTHAATLEDYKLKDGSDVFYTPEAIAAYNKQTYGE</sequence>
<evidence type="ECO:0000313" key="6">
    <source>
        <dbReference type="EMBL" id="OZY39538.1"/>
    </source>
</evidence>
<gene>
    <name evidence="6" type="ORF">CJF43_22220</name>
</gene>
<evidence type="ECO:0000256" key="3">
    <source>
        <dbReference type="ARBA" id="ARBA00023048"/>
    </source>
</evidence>
<dbReference type="Pfam" id="PF06958">
    <property type="entry name" value="Pyocin_S"/>
    <property type="match status" value="1"/>
</dbReference>
<proteinExistence type="predicted"/>
<accession>A0A266LN89</accession>
<dbReference type="RefSeq" id="WP_095031003.1">
    <property type="nucleotide sequence ID" value="NZ_JAAQYS010000005.1"/>
</dbReference>
<dbReference type="AlphaFoldDB" id="A0A266LN89"/>
<dbReference type="GO" id="GO:0031640">
    <property type="term" value="P:killing of cells of another organism"/>
    <property type="evidence" value="ECO:0007669"/>
    <property type="project" value="UniProtKB-KW"/>
</dbReference>
<dbReference type="SUPFAM" id="SSF69369">
    <property type="entry name" value="Cloacin translocation domain"/>
    <property type="match status" value="1"/>
</dbReference>
<evidence type="ECO:0000256" key="2">
    <source>
        <dbReference type="ARBA" id="ARBA00023022"/>
    </source>
</evidence>
<feature type="domain" description="Pyosin/cloacin translocation" evidence="5">
    <location>
        <begin position="470"/>
        <end position="597"/>
    </location>
</feature>
<dbReference type="InterPro" id="IPR036302">
    <property type="entry name" value="Pyosin/cloacin_T_dom_sf"/>
</dbReference>
<name>A0A266LN89_PSEFR</name>
<dbReference type="Proteomes" id="UP000216113">
    <property type="component" value="Unassembled WGS sequence"/>
</dbReference>